<keyword evidence="6 10" id="KW-0067">ATP-binding</keyword>
<evidence type="ECO:0000256" key="8">
    <source>
        <dbReference type="SAM" id="Phobius"/>
    </source>
</evidence>
<keyword evidence="8" id="KW-0812">Transmembrane</keyword>
<feature type="domain" description="Histidine kinase" evidence="9">
    <location>
        <begin position="229"/>
        <end position="451"/>
    </location>
</feature>
<dbReference type="InterPro" id="IPR035965">
    <property type="entry name" value="PAS-like_dom_sf"/>
</dbReference>
<evidence type="ECO:0000256" key="6">
    <source>
        <dbReference type="ARBA" id="ARBA00022840"/>
    </source>
</evidence>
<evidence type="ECO:0000256" key="4">
    <source>
        <dbReference type="ARBA" id="ARBA00022741"/>
    </source>
</evidence>
<evidence type="ECO:0000256" key="2">
    <source>
        <dbReference type="ARBA" id="ARBA00012438"/>
    </source>
</evidence>
<keyword evidence="3" id="KW-0808">Transferase</keyword>
<keyword evidence="8" id="KW-1133">Transmembrane helix</keyword>
<dbReference type="PANTHER" id="PTHR43065:SF46">
    <property type="entry name" value="C4-DICARBOXYLATE TRANSPORT SENSOR PROTEIN DCTB"/>
    <property type="match status" value="1"/>
</dbReference>
<evidence type="ECO:0000313" key="11">
    <source>
        <dbReference type="Proteomes" id="UP001528920"/>
    </source>
</evidence>
<sequence>MIYRKLYTTVIIRVIGILINCLLLAFFWFKYDDVLLVSNLILALIVQTFFLIRKLNRLNYDLEIFFTSIRNNDTSVRFNSRKNVDYPELYEQLDLVNSDISKIKIENENQNQYFKVLVEHVGVGLLSYDSDGKVTLFNRAAKELFNKTHLSHINDLDRIQLGLSEYIMKLEPSEQKLLSLSRNHELIQLSVKASNLKMTDQNIKLISFQNIKNELDEKELDSWQKLIRVLTHEIMNSVSPVKSSISTLVEMYTDQDSGEHISQSKINKEVIEDTVEGLDIIEERMAGIVKFVEQFRDLTLLPAPVFKKVNLVNKIENLLKLLKDDLIKENIELTFTYPKNDILVHADPSMIDQIFINLMKNSIQALAFQAEKRIEVRIDTNNKNQHFIELEDNGCGINKEYQSEVFVPFFTTKKNGTGIGLSLSRQLINLHGGTLSFKSEPLVYTQFTIQF</sequence>
<dbReference type="PRINTS" id="PR00344">
    <property type="entry name" value="BCTRLSENSOR"/>
</dbReference>
<dbReference type="PANTHER" id="PTHR43065">
    <property type="entry name" value="SENSOR HISTIDINE KINASE"/>
    <property type="match status" value="1"/>
</dbReference>
<organism evidence="10 11">
    <name type="scientific">Paralabilibaculum antarcticum</name>
    <dbReference type="NCBI Taxonomy" id="2912572"/>
    <lineage>
        <taxon>Bacteria</taxon>
        <taxon>Pseudomonadati</taxon>
        <taxon>Bacteroidota</taxon>
        <taxon>Bacteroidia</taxon>
        <taxon>Marinilabiliales</taxon>
        <taxon>Marinifilaceae</taxon>
        <taxon>Paralabilibaculum</taxon>
    </lineage>
</organism>
<feature type="transmembrane region" description="Helical" evidence="8">
    <location>
        <begin position="7"/>
        <end position="28"/>
    </location>
</feature>
<evidence type="ECO:0000256" key="5">
    <source>
        <dbReference type="ARBA" id="ARBA00022777"/>
    </source>
</evidence>
<dbReference type="Proteomes" id="UP001528920">
    <property type="component" value="Unassembled WGS sequence"/>
</dbReference>
<dbReference type="InterPro" id="IPR036890">
    <property type="entry name" value="HATPase_C_sf"/>
</dbReference>
<evidence type="ECO:0000256" key="1">
    <source>
        <dbReference type="ARBA" id="ARBA00000085"/>
    </source>
</evidence>
<accession>A0ABT5VQZ5</accession>
<dbReference type="GO" id="GO:0005524">
    <property type="term" value="F:ATP binding"/>
    <property type="evidence" value="ECO:0007669"/>
    <property type="project" value="UniProtKB-KW"/>
</dbReference>
<keyword evidence="5" id="KW-0418">Kinase</keyword>
<dbReference type="Pfam" id="PF02518">
    <property type="entry name" value="HATPase_c"/>
    <property type="match status" value="1"/>
</dbReference>
<dbReference type="InterPro" id="IPR003594">
    <property type="entry name" value="HATPase_dom"/>
</dbReference>
<keyword evidence="8" id="KW-0472">Membrane</keyword>
<dbReference type="Gene3D" id="3.30.565.10">
    <property type="entry name" value="Histidine kinase-like ATPase, C-terminal domain"/>
    <property type="match status" value="1"/>
</dbReference>
<dbReference type="Gene3D" id="3.30.450.20">
    <property type="entry name" value="PAS domain"/>
    <property type="match status" value="1"/>
</dbReference>
<dbReference type="EC" id="2.7.13.3" evidence="2"/>
<protein>
    <recommendedName>
        <fullName evidence="2">histidine kinase</fullName>
        <ecNumber evidence="2">2.7.13.3</ecNumber>
    </recommendedName>
</protein>
<comment type="catalytic activity">
    <reaction evidence="1">
        <text>ATP + protein L-histidine = ADP + protein N-phospho-L-histidine.</text>
        <dbReference type="EC" id="2.7.13.3"/>
    </reaction>
</comment>
<comment type="caution">
    <text evidence="10">The sequence shown here is derived from an EMBL/GenBank/DDBJ whole genome shotgun (WGS) entry which is preliminary data.</text>
</comment>
<name>A0ABT5VQZ5_9BACT</name>
<dbReference type="RefSeq" id="WP_275109181.1">
    <property type="nucleotide sequence ID" value="NZ_JAKJSC010000001.1"/>
</dbReference>
<dbReference type="EMBL" id="JAKJSC010000001">
    <property type="protein sequence ID" value="MDE5417844.1"/>
    <property type="molecule type" value="Genomic_DNA"/>
</dbReference>
<evidence type="ECO:0000256" key="3">
    <source>
        <dbReference type="ARBA" id="ARBA00022679"/>
    </source>
</evidence>
<keyword evidence="4" id="KW-0547">Nucleotide-binding</keyword>
<keyword evidence="7" id="KW-0902">Two-component regulatory system</keyword>
<dbReference type="SUPFAM" id="SSF55874">
    <property type="entry name" value="ATPase domain of HSP90 chaperone/DNA topoisomerase II/histidine kinase"/>
    <property type="match status" value="1"/>
</dbReference>
<reference evidence="10 11" key="1">
    <citation type="submission" date="2022-01" db="EMBL/GenBank/DDBJ databases">
        <title>Labilibaculum sp. nov, a marine bacterium isolated from Antarctica.</title>
        <authorList>
            <person name="Dai W."/>
        </authorList>
    </citation>
    <scope>NUCLEOTIDE SEQUENCE [LARGE SCALE GENOMIC DNA]</scope>
    <source>
        <strain evidence="10 11">DW002</strain>
    </source>
</reference>
<dbReference type="SMART" id="SM00387">
    <property type="entry name" value="HATPase_c"/>
    <property type="match status" value="1"/>
</dbReference>
<dbReference type="SUPFAM" id="SSF55785">
    <property type="entry name" value="PYP-like sensor domain (PAS domain)"/>
    <property type="match status" value="1"/>
</dbReference>
<dbReference type="InterPro" id="IPR005467">
    <property type="entry name" value="His_kinase_dom"/>
</dbReference>
<evidence type="ECO:0000256" key="7">
    <source>
        <dbReference type="ARBA" id="ARBA00023012"/>
    </source>
</evidence>
<evidence type="ECO:0000313" key="10">
    <source>
        <dbReference type="EMBL" id="MDE5417844.1"/>
    </source>
</evidence>
<keyword evidence="11" id="KW-1185">Reference proteome</keyword>
<dbReference type="InterPro" id="IPR004358">
    <property type="entry name" value="Sig_transdc_His_kin-like_C"/>
</dbReference>
<dbReference type="PROSITE" id="PS50109">
    <property type="entry name" value="HIS_KIN"/>
    <property type="match status" value="1"/>
</dbReference>
<proteinExistence type="predicted"/>
<gene>
    <name evidence="10" type="ORF">L3049_07465</name>
</gene>
<feature type="transmembrane region" description="Helical" evidence="8">
    <location>
        <begin position="34"/>
        <end position="52"/>
    </location>
</feature>
<evidence type="ECO:0000259" key="9">
    <source>
        <dbReference type="PROSITE" id="PS50109"/>
    </source>
</evidence>